<dbReference type="eggNOG" id="COG0316">
    <property type="taxonomic scope" value="Bacteria"/>
</dbReference>
<dbReference type="PANTHER" id="PTHR43011:SF1">
    <property type="entry name" value="IRON-SULFUR CLUSTER ASSEMBLY 2 HOMOLOG, MITOCHONDRIAL"/>
    <property type="match status" value="1"/>
</dbReference>
<proteinExistence type="predicted"/>
<dbReference type="OrthoDB" id="9801228at2"/>
<name>C6V4U8_NEORI</name>
<dbReference type="SUPFAM" id="SSF89360">
    <property type="entry name" value="HesB-like domain"/>
    <property type="match status" value="2"/>
</dbReference>
<dbReference type="InterPro" id="IPR017870">
    <property type="entry name" value="FeS_cluster_insertion_CS"/>
</dbReference>
<accession>C6V4U8</accession>
<evidence type="ECO:0000313" key="2">
    <source>
        <dbReference type="Proteomes" id="UP000001627"/>
    </source>
</evidence>
<organism evidence="1 2">
    <name type="scientific">Neorickettsia risticii (strain Illinois)</name>
    <dbReference type="NCBI Taxonomy" id="434131"/>
    <lineage>
        <taxon>Bacteria</taxon>
        <taxon>Pseudomonadati</taxon>
        <taxon>Pseudomonadota</taxon>
        <taxon>Alphaproteobacteria</taxon>
        <taxon>Rickettsiales</taxon>
        <taxon>Anaplasmataceae</taxon>
        <taxon>Neorickettsia</taxon>
    </lineage>
</organism>
<dbReference type="InterPro" id="IPR035903">
    <property type="entry name" value="HesB-like_dom_sf"/>
</dbReference>
<reference evidence="1 2" key="1">
    <citation type="journal article" date="2009" name="Nucleic Acids Res.">
        <title>Analysis of complete genome sequence of Neorickettsia risticii: causative agent of Potomac horse fever.</title>
        <authorList>
            <person name="Lin M."/>
            <person name="Zhang C."/>
            <person name="Gibson K."/>
            <person name="Rikihisa Y."/>
        </authorList>
    </citation>
    <scope>NUCLEOTIDE SEQUENCE [LARGE SCALE GENOMIC DNA]</scope>
    <source>
        <strain evidence="1 2">Illinois</strain>
    </source>
</reference>
<sequence>METEKKISLTDAALKRILAITKSGECLSITVEPGGCNGFEYKFEIKSCDNAVLCPNRDLPKENGSLNASDPLMHEQSIISKYDVETVRSTASCFQSEGEAYHSQNPTGTIQDEMTHTSKEGKYCITWNGRIILEIDNASLELIRSAQLDYVRELVGERFVIKNPNSQSTCSCGNSFGL</sequence>
<dbReference type="HOGENOM" id="CLU_069054_5_3_5"/>
<protein>
    <submittedName>
        <fullName evidence="1">Iron-sulfur cluster assembly accessory protein</fullName>
    </submittedName>
</protein>
<keyword evidence="2" id="KW-1185">Reference proteome</keyword>
<dbReference type="GO" id="GO:0051537">
    <property type="term" value="F:2 iron, 2 sulfur cluster binding"/>
    <property type="evidence" value="ECO:0007669"/>
    <property type="project" value="TreeGrafter"/>
</dbReference>
<dbReference type="PANTHER" id="PTHR43011">
    <property type="entry name" value="IRON-SULFUR CLUSTER ASSEMBLY 2 HOMOLOG, MITOCHONDRIAL"/>
    <property type="match status" value="1"/>
</dbReference>
<dbReference type="RefSeq" id="WP_015816314.1">
    <property type="nucleotide sequence ID" value="NC_013009.1"/>
</dbReference>
<dbReference type="PROSITE" id="PS01152">
    <property type="entry name" value="HESB"/>
    <property type="match status" value="1"/>
</dbReference>
<dbReference type="GO" id="GO:0051539">
    <property type="term" value="F:4 iron, 4 sulfur cluster binding"/>
    <property type="evidence" value="ECO:0007669"/>
    <property type="project" value="TreeGrafter"/>
</dbReference>
<dbReference type="GO" id="GO:0016226">
    <property type="term" value="P:iron-sulfur cluster assembly"/>
    <property type="evidence" value="ECO:0007669"/>
    <property type="project" value="TreeGrafter"/>
</dbReference>
<gene>
    <name evidence="1" type="ordered locus">NRI_0432</name>
</gene>
<dbReference type="Gene3D" id="2.60.300.12">
    <property type="entry name" value="HesB-like domain"/>
    <property type="match status" value="1"/>
</dbReference>
<dbReference type="STRING" id="434131.NRI_0432"/>
<dbReference type="Proteomes" id="UP000001627">
    <property type="component" value="Chromosome"/>
</dbReference>
<dbReference type="AlphaFoldDB" id="C6V4U8"/>
<dbReference type="EMBL" id="CP001431">
    <property type="protein sequence ID" value="ACT69427.1"/>
    <property type="molecule type" value="Genomic_DNA"/>
</dbReference>
<dbReference type="GO" id="GO:0005506">
    <property type="term" value="F:iron ion binding"/>
    <property type="evidence" value="ECO:0007669"/>
    <property type="project" value="TreeGrafter"/>
</dbReference>
<evidence type="ECO:0000313" key="1">
    <source>
        <dbReference type="EMBL" id="ACT69427.1"/>
    </source>
</evidence>
<dbReference type="KEGG" id="nri:NRI_0432"/>